<accession>A0A1B7MNB5</accession>
<evidence type="ECO:0000313" key="9">
    <source>
        <dbReference type="Proteomes" id="UP000092154"/>
    </source>
</evidence>
<feature type="region of interest" description="Disordered" evidence="6">
    <location>
        <begin position="252"/>
        <end position="316"/>
    </location>
</feature>
<protein>
    <recommendedName>
        <fullName evidence="7">CLASP N-terminal domain-containing protein</fullName>
    </recommendedName>
</protein>
<proteinExistence type="inferred from homology"/>
<keyword evidence="5" id="KW-0131">Cell cycle</keyword>
<sequence length="435" mass="46727">MPTLLGICARSNKVFTRRAKACIFTIITHTPSPSILPFLAKSLNHQSTSLRLVAAEGVLTYVKSSDTPIIANDARARLVENVIRVTAEDASADLRTAGKALFEAYRARLPECVASFIASLTPLIRKRLQTAASGSTSEGLSSGHPATARARPVGSVQPQKSTSGRRAERGADPLGPFALSKQMPSSRQGTSVPVPSSTQSGNQRKDVARPLIPITQRRVGNAPPVTKKTKKTPAVAATIRPSSRTGLLRVAKAEHPATRATSSKIPQLRSRGPSTEIEVKTSSQTRREVVASRSSKEVVGRRKPVLGGGPMTEGTKPIVKAMSIPSTLCGMKNLSTLKPMPEGRPVTERPKPVVKAPPVRSKMENRKPAPPHHQRDFLTSTPRSSLSSPLSPPEIHGAESIPHTHSPNSDKIACFEGCELRHVLDWSLDDMSFVK</sequence>
<evidence type="ECO:0000256" key="3">
    <source>
        <dbReference type="ARBA" id="ARBA00022618"/>
    </source>
</evidence>
<feature type="compositionally biased region" description="Basic and acidic residues" evidence="6">
    <location>
        <begin position="285"/>
        <end position="300"/>
    </location>
</feature>
<comment type="subcellular location">
    <subcellularLocation>
        <location evidence="1">Cytoplasm</location>
        <location evidence="1">Cytoskeleton</location>
        <location evidence="1">Spindle</location>
    </subcellularLocation>
</comment>
<dbReference type="InterPro" id="IPR024395">
    <property type="entry name" value="CLASP_N_dom"/>
</dbReference>
<reference evidence="8 9" key="1">
    <citation type="submission" date="2016-06" db="EMBL/GenBank/DDBJ databases">
        <title>Comparative genomics of the ectomycorrhizal sister species Rhizopogon vinicolor and Rhizopogon vesiculosus (Basidiomycota: Boletales) reveals a divergence of the mating type B locus.</title>
        <authorList>
            <consortium name="DOE Joint Genome Institute"/>
            <person name="Mujic A.B."/>
            <person name="Kuo A."/>
            <person name="Tritt A."/>
            <person name="Lipzen A."/>
            <person name="Chen C."/>
            <person name="Johnson J."/>
            <person name="Sharma A."/>
            <person name="Barry K."/>
            <person name="Grigoriev I.V."/>
            <person name="Spatafora J.W."/>
        </authorList>
    </citation>
    <scope>NUCLEOTIDE SEQUENCE [LARGE SCALE GENOMIC DNA]</scope>
    <source>
        <strain evidence="8 9">AM-OR11-026</strain>
    </source>
</reference>
<evidence type="ECO:0000256" key="6">
    <source>
        <dbReference type="SAM" id="MobiDB-lite"/>
    </source>
</evidence>
<dbReference type="InterPro" id="IPR016024">
    <property type="entry name" value="ARM-type_fold"/>
</dbReference>
<dbReference type="InParanoid" id="A0A1B7MNB5"/>
<dbReference type="GO" id="GO:0051301">
    <property type="term" value="P:cell division"/>
    <property type="evidence" value="ECO:0007669"/>
    <property type="project" value="UniProtKB-KW"/>
</dbReference>
<evidence type="ECO:0000256" key="4">
    <source>
        <dbReference type="ARBA" id="ARBA00022701"/>
    </source>
</evidence>
<keyword evidence="9" id="KW-1185">Reference proteome</keyword>
<evidence type="ECO:0000256" key="1">
    <source>
        <dbReference type="ARBA" id="ARBA00004186"/>
    </source>
</evidence>
<comment type="similarity">
    <text evidence="2">Belongs to the CLASP family.</text>
</comment>
<dbReference type="EMBL" id="KV448664">
    <property type="protein sequence ID" value="OAX34071.1"/>
    <property type="molecule type" value="Genomic_DNA"/>
</dbReference>
<dbReference type="Gene3D" id="1.25.10.10">
    <property type="entry name" value="Leucine-rich Repeat Variant"/>
    <property type="match status" value="1"/>
</dbReference>
<evidence type="ECO:0000256" key="2">
    <source>
        <dbReference type="ARBA" id="ARBA00009549"/>
    </source>
</evidence>
<feature type="region of interest" description="Disordered" evidence="6">
    <location>
        <begin position="133"/>
        <end position="208"/>
    </location>
</feature>
<dbReference type="InterPro" id="IPR011989">
    <property type="entry name" value="ARM-like"/>
</dbReference>
<keyword evidence="3" id="KW-0132">Cell division</keyword>
<feature type="non-terminal residue" evidence="8">
    <location>
        <position position="435"/>
    </location>
</feature>
<gene>
    <name evidence="8" type="ORF">K503DRAFT_803885</name>
</gene>
<evidence type="ECO:0000259" key="7">
    <source>
        <dbReference type="Pfam" id="PF12348"/>
    </source>
</evidence>
<feature type="domain" description="CLASP N-terminal" evidence="7">
    <location>
        <begin position="1"/>
        <end position="128"/>
    </location>
</feature>
<dbReference type="AlphaFoldDB" id="A0A1B7MNB5"/>
<feature type="compositionally biased region" description="Polar residues" evidence="6">
    <location>
        <begin position="182"/>
        <end position="202"/>
    </location>
</feature>
<dbReference type="Pfam" id="PF12348">
    <property type="entry name" value="CLASP_N"/>
    <property type="match status" value="1"/>
</dbReference>
<feature type="compositionally biased region" description="Low complexity" evidence="6">
    <location>
        <begin position="378"/>
        <end position="389"/>
    </location>
</feature>
<dbReference type="GO" id="GO:0005819">
    <property type="term" value="C:spindle"/>
    <property type="evidence" value="ECO:0007669"/>
    <property type="project" value="UniProtKB-SubCell"/>
</dbReference>
<keyword evidence="4" id="KW-0493">Microtubule</keyword>
<dbReference type="GO" id="GO:0005874">
    <property type="term" value="C:microtubule"/>
    <property type="evidence" value="ECO:0007669"/>
    <property type="project" value="UniProtKB-KW"/>
</dbReference>
<evidence type="ECO:0000313" key="8">
    <source>
        <dbReference type="EMBL" id="OAX34071.1"/>
    </source>
</evidence>
<evidence type="ECO:0000256" key="5">
    <source>
        <dbReference type="ARBA" id="ARBA00022776"/>
    </source>
</evidence>
<keyword evidence="5" id="KW-0498">Mitosis</keyword>
<dbReference type="Proteomes" id="UP000092154">
    <property type="component" value="Unassembled WGS sequence"/>
</dbReference>
<organism evidence="8 9">
    <name type="scientific">Rhizopogon vinicolor AM-OR11-026</name>
    <dbReference type="NCBI Taxonomy" id="1314800"/>
    <lineage>
        <taxon>Eukaryota</taxon>
        <taxon>Fungi</taxon>
        <taxon>Dikarya</taxon>
        <taxon>Basidiomycota</taxon>
        <taxon>Agaricomycotina</taxon>
        <taxon>Agaricomycetes</taxon>
        <taxon>Agaricomycetidae</taxon>
        <taxon>Boletales</taxon>
        <taxon>Suillineae</taxon>
        <taxon>Rhizopogonaceae</taxon>
        <taxon>Rhizopogon</taxon>
    </lineage>
</organism>
<dbReference type="SUPFAM" id="SSF48371">
    <property type="entry name" value="ARM repeat"/>
    <property type="match status" value="1"/>
</dbReference>
<feature type="region of interest" description="Disordered" evidence="6">
    <location>
        <begin position="338"/>
        <end position="408"/>
    </location>
</feature>
<name>A0A1B7MNB5_9AGAM</name>
<dbReference type="OrthoDB" id="46159at2759"/>